<evidence type="ECO:0000313" key="1">
    <source>
        <dbReference type="EMBL" id="MBG6140549.1"/>
    </source>
</evidence>
<organism evidence="1 2">
    <name type="scientific">Longispora fulva</name>
    <dbReference type="NCBI Taxonomy" id="619741"/>
    <lineage>
        <taxon>Bacteria</taxon>
        <taxon>Bacillati</taxon>
        <taxon>Actinomycetota</taxon>
        <taxon>Actinomycetes</taxon>
        <taxon>Micromonosporales</taxon>
        <taxon>Micromonosporaceae</taxon>
        <taxon>Longispora</taxon>
    </lineage>
</organism>
<comment type="caution">
    <text evidence="1">The sequence shown here is derived from an EMBL/GenBank/DDBJ whole genome shotgun (WGS) entry which is preliminary data.</text>
</comment>
<protein>
    <submittedName>
        <fullName evidence="1">Tetratricopeptide (TPR) repeat protein</fullName>
    </submittedName>
</protein>
<reference evidence="1" key="1">
    <citation type="submission" date="2020-11" db="EMBL/GenBank/DDBJ databases">
        <title>Sequencing the genomes of 1000 actinobacteria strains.</title>
        <authorList>
            <person name="Klenk H.-P."/>
        </authorList>
    </citation>
    <scope>NUCLEOTIDE SEQUENCE</scope>
    <source>
        <strain evidence="1">DSM 45356</strain>
    </source>
</reference>
<accession>A0A8J7GX14</accession>
<dbReference type="RefSeq" id="WP_197007082.1">
    <property type="nucleotide sequence ID" value="NZ_BONS01000005.1"/>
</dbReference>
<evidence type="ECO:0000313" key="2">
    <source>
        <dbReference type="Proteomes" id="UP000622552"/>
    </source>
</evidence>
<dbReference type="AlphaFoldDB" id="A0A8J7GX14"/>
<dbReference type="EMBL" id="JADOUF010000001">
    <property type="protein sequence ID" value="MBG6140549.1"/>
    <property type="molecule type" value="Genomic_DNA"/>
</dbReference>
<dbReference type="Proteomes" id="UP000622552">
    <property type="component" value="Unassembled WGS sequence"/>
</dbReference>
<gene>
    <name evidence="1" type="ORF">IW245_006743</name>
</gene>
<name>A0A8J7GX14_9ACTN</name>
<proteinExistence type="predicted"/>
<keyword evidence="2" id="KW-1185">Reference proteome</keyword>
<sequence length="454" mass="49002">MAVESKQISNTELERLIIESGLSNAALARHINLTGRSTYGLELRYDSSSVNRWLRGAVPAPPIPEIIAGVLTTRLHRQVPAGSLFADGDFLTVPSSPSQTVETATALWRRTVQRRDFLAYSFSTAASAQAGWWWVFSPPGTITGGARRSRIGQADLERLAADRETFAELDRRFGGGHARSWLADYLDQQVAPMLHGRYDDATGRALFAAAADLTHILGYMVFDSADHGLGQRYTIQALGLAHHAGNLALGAYIMSNLANQHVYLGDGATAAQLARAGATAAHGRAPAALIAQLHTTEARGHALAREPHACRAALHMAERALERARPEVNPAWLGAASPAHRHGAIMHSLHDLGDHTAANSYAEQALDLPADSSRARALHLILHARVLLGLGRVEESCATATRAHGMSAQLRSRRLGERFTEYTKALTPYAKVAAVIDWLALIRPTRTPLSRSPG</sequence>